<evidence type="ECO:0000313" key="1">
    <source>
        <dbReference type="EMBL" id="KAI3686397.1"/>
    </source>
</evidence>
<gene>
    <name evidence="1" type="ORF">L1987_80072</name>
</gene>
<sequence>MSMLWLEGGWFLCNFDPSEGGWLDILFLKKVGAEGKIKPFFRWITNAIKNSICILKVFICSVTVFPIKKLFENLCKVRTQGIIHTRRNSGFIIVTN</sequence>
<keyword evidence="2" id="KW-1185">Reference proteome</keyword>
<evidence type="ECO:0000313" key="2">
    <source>
        <dbReference type="Proteomes" id="UP001056120"/>
    </source>
</evidence>
<organism evidence="1 2">
    <name type="scientific">Smallanthus sonchifolius</name>
    <dbReference type="NCBI Taxonomy" id="185202"/>
    <lineage>
        <taxon>Eukaryota</taxon>
        <taxon>Viridiplantae</taxon>
        <taxon>Streptophyta</taxon>
        <taxon>Embryophyta</taxon>
        <taxon>Tracheophyta</taxon>
        <taxon>Spermatophyta</taxon>
        <taxon>Magnoliopsida</taxon>
        <taxon>eudicotyledons</taxon>
        <taxon>Gunneridae</taxon>
        <taxon>Pentapetalae</taxon>
        <taxon>asterids</taxon>
        <taxon>campanulids</taxon>
        <taxon>Asterales</taxon>
        <taxon>Asteraceae</taxon>
        <taxon>Asteroideae</taxon>
        <taxon>Heliantheae alliance</taxon>
        <taxon>Millerieae</taxon>
        <taxon>Smallanthus</taxon>
    </lineage>
</organism>
<comment type="caution">
    <text evidence="1">The sequence shown here is derived from an EMBL/GenBank/DDBJ whole genome shotgun (WGS) entry which is preliminary data.</text>
</comment>
<dbReference type="EMBL" id="CM042044">
    <property type="protein sequence ID" value="KAI3686397.1"/>
    <property type="molecule type" value="Genomic_DNA"/>
</dbReference>
<name>A0ACB8YMA5_9ASTR</name>
<reference evidence="2" key="1">
    <citation type="journal article" date="2022" name="Mol. Ecol. Resour.">
        <title>The genomes of chicory, endive, great burdock and yacon provide insights into Asteraceae palaeo-polyploidization history and plant inulin production.</title>
        <authorList>
            <person name="Fan W."/>
            <person name="Wang S."/>
            <person name="Wang H."/>
            <person name="Wang A."/>
            <person name="Jiang F."/>
            <person name="Liu H."/>
            <person name="Zhao H."/>
            <person name="Xu D."/>
            <person name="Zhang Y."/>
        </authorList>
    </citation>
    <scope>NUCLEOTIDE SEQUENCE [LARGE SCALE GENOMIC DNA]</scope>
    <source>
        <strain evidence="2">cv. Yunnan</strain>
    </source>
</reference>
<reference evidence="1 2" key="2">
    <citation type="journal article" date="2022" name="Mol. Ecol. Resour.">
        <title>The genomes of chicory, endive, great burdock and yacon provide insights into Asteraceae paleo-polyploidization history and plant inulin production.</title>
        <authorList>
            <person name="Fan W."/>
            <person name="Wang S."/>
            <person name="Wang H."/>
            <person name="Wang A."/>
            <person name="Jiang F."/>
            <person name="Liu H."/>
            <person name="Zhao H."/>
            <person name="Xu D."/>
            <person name="Zhang Y."/>
        </authorList>
    </citation>
    <scope>NUCLEOTIDE SEQUENCE [LARGE SCALE GENOMIC DNA]</scope>
    <source>
        <strain evidence="2">cv. Yunnan</strain>
        <tissue evidence="1">Leaves</tissue>
    </source>
</reference>
<protein>
    <submittedName>
        <fullName evidence="1">Uncharacterized protein</fullName>
    </submittedName>
</protein>
<accession>A0ACB8YMA5</accession>
<dbReference type="Proteomes" id="UP001056120">
    <property type="component" value="Linkage Group LG27"/>
</dbReference>
<proteinExistence type="predicted"/>